<sequence length="205" mass="22698">MWSPMAQPDGSIRYKNTVVPFPQMGKPRLCLGGLLADDMGLGKTLSVLALITTHLDHVDDAGLIQDDVHPKMTTLIICPLSLLLTWEDQIKSHIHPTGVSYHIYHGPGRQKPLDELRNYHVILTTYDTIAAEGRKDFSKIAKVDKGILSLEWGRIVLDEGKTFSLKLLSSAANIAERSSLDQERNFATLPCPTETESQAPVVSDR</sequence>
<evidence type="ECO:0000313" key="1">
    <source>
        <dbReference type="EMBL" id="GME44698.1"/>
    </source>
</evidence>
<dbReference type="Proteomes" id="UP001165186">
    <property type="component" value="Unassembled WGS sequence"/>
</dbReference>
<dbReference type="EMBL" id="BSXG01000115">
    <property type="protein sequence ID" value="GME44698.1"/>
    <property type="molecule type" value="Genomic_DNA"/>
</dbReference>
<gene>
    <name evidence="1" type="primary">g8963</name>
    <name evidence="1" type="ORF">NpPPO83_00008963</name>
</gene>
<evidence type="ECO:0000313" key="2">
    <source>
        <dbReference type="Proteomes" id="UP001165186"/>
    </source>
</evidence>
<protein>
    <submittedName>
        <fullName evidence="1">Uncharacterized protein</fullName>
    </submittedName>
</protein>
<reference evidence="1" key="1">
    <citation type="submission" date="2024-09" db="EMBL/GenBank/DDBJ databases">
        <title>Draft Genome Sequences of Neofusicoccum parvum.</title>
        <authorList>
            <person name="Ashida A."/>
            <person name="Camagna M."/>
            <person name="Tanaka A."/>
            <person name="Takemoto D."/>
        </authorList>
    </citation>
    <scope>NUCLEOTIDE SEQUENCE</scope>
    <source>
        <strain evidence="1">PPO83</strain>
    </source>
</reference>
<comment type="caution">
    <text evidence="1">The sequence shown here is derived from an EMBL/GenBank/DDBJ whole genome shotgun (WGS) entry which is preliminary data.</text>
</comment>
<keyword evidence="2" id="KW-1185">Reference proteome</keyword>
<name>A0ACB5SK62_9PEZI</name>
<accession>A0ACB5SK62</accession>
<organism evidence="1 2">
    <name type="scientific">Neofusicoccum parvum</name>
    <dbReference type="NCBI Taxonomy" id="310453"/>
    <lineage>
        <taxon>Eukaryota</taxon>
        <taxon>Fungi</taxon>
        <taxon>Dikarya</taxon>
        <taxon>Ascomycota</taxon>
        <taxon>Pezizomycotina</taxon>
        <taxon>Dothideomycetes</taxon>
        <taxon>Dothideomycetes incertae sedis</taxon>
        <taxon>Botryosphaeriales</taxon>
        <taxon>Botryosphaeriaceae</taxon>
        <taxon>Neofusicoccum</taxon>
    </lineage>
</organism>
<proteinExistence type="predicted"/>